<organism evidence="1 2">
    <name type="scientific">Camellia lanceoleosa</name>
    <dbReference type="NCBI Taxonomy" id="1840588"/>
    <lineage>
        <taxon>Eukaryota</taxon>
        <taxon>Viridiplantae</taxon>
        <taxon>Streptophyta</taxon>
        <taxon>Embryophyta</taxon>
        <taxon>Tracheophyta</taxon>
        <taxon>Spermatophyta</taxon>
        <taxon>Magnoliopsida</taxon>
        <taxon>eudicotyledons</taxon>
        <taxon>Gunneridae</taxon>
        <taxon>Pentapetalae</taxon>
        <taxon>asterids</taxon>
        <taxon>Ericales</taxon>
        <taxon>Theaceae</taxon>
        <taxon>Camellia</taxon>
    </lineage>
</organism>
<proteinExistence type="predicted"/>
<name>A0ACC0H7I2_9ERIC</name>
<evidence type="ECO:0000313" key="2">
    <source>
        <dbReference type="Proteomes" id="UP001060215"/>
    </source>
</evidence>
<dbReference type="Proteomes" id="UP001060215">
    <property type="component" value="Chromosome 7"/>
</dbReference>
<evidence type="ECO:0000313" key="1">
    <source>
        <dbReference type="EMBL" id="KAI8008858.1"/>
    </source>
</evidence>
<sequence length="90" mass="10060">MSSGLVDTSREVTTHSGRPLDSLFNDHRQPVPQMPRPALFFPENHHSVDNFGPFVETQSATGFLKDAWGLKHVGAIKQSNIFYTVSFSWG</sequence>
<keyword evidence="2" id="KW-1185">Reference proteome</keyword>
<protein>
    <submittedName>
        <fullName evidence="1">Uncharacterized protein</fullName>
    </submittedName>
</protein>
<dbReference type="EMBL" id="CM045764">
    <property type="protein sequence ID" value="KAI8008858.1"/>
    <property type="molecule type" value="Genomic_DNA"/>
</dbReference>
<accession>A0ACC0H7I2</accession>
<gene>
    <name evidence="1" type="ORF">LOK49_LG07G00368</name>
</gene>
<reference evidence="1 2" key="1">
    <citation type="journal article" date="2022" name="Plant J.">
        <title>Chromosome-level genome of Camellia lanceoleosa provides a valuable resource for understanding genome evolution and self-incompatibility.</title>
        <authorList>
            <person name="Gong W."/>
            <person name="Xiao S."/>
            <person name="Wang L."/>
            <person name="Liao Z."/>
            <person name="Chang Y."/>
            <person name="Mo W."/>
            <person name="Hu G."/>
            <person name="Li W."/>
            <person name="Zhao G."/>
            <person name="Zhu H."/>
            <person name="Hu X."/>
            <person name="Ji K."/>
            <person name="Xiang X."/>
            <person name="Song Q."/>
            <person name="Yuan D."/>
            <person name="Jin S."/>
            <person name="Zhang L."/>
        </authorList>
    </citation>
    <scope>NUCLEOTIDE SEQUENCE [LARGE SCALE GENOMIC DNA]</scope>
    <source>
        <strain evidence="1">SQ_2022a</strain>
    </source>
</reference>
<comment type="caution">
    <text evidence="1">The sequence shown here is derived from an EMBL/GenBank/DDBJ whole genome shotgun (WGS) entry which is preliminary data.</text>
</comment>